<dbReference type="AlphaFoldDB" id="A0A8T8E2A3"/>
<keyword evidence="1" id="KW-1133">Transmembrane helix</keyword>
<name>A0A8T8E2A3_9EURY</name>
<keyword evidence="1" id="KW-0472">Membrane</keyword>
<keyword evidence="1" id="KW-0812">Transmembrane</keyword>
<dbReference type="Proteomes" id="UP000637819">
    <property type="component" value="Chromosome"/>
</dbReference>
<reference evidence="2 3" key="1">
    <citation type="submission" date="2021-01" db="EMBL/GenBank/DDBJ databases">
        <title>Genome Sequence and Methylation Pattern of Haloterrigena salifodinae BOL5-1, An Extremely Halophilic Archaeon from a Bolivian Salt Mine.</title>
        <authorList>
            <person name="DasSarma P."/>
            <person name="Anton B.P."/>
            <person name="DasSarma S.L."/>
            <person name="von Ehrenheim H.A.L."/>
            <person name="Martinez F.L."/>
            <person name="Guzman D."/>
            <person name="Roberts R.J."/>
            <person name="DasSarma S."/>
        </authorList>
    </citation>
    <scope>NUCLEOTIDE SEQUENCE [LARGE SCALE GENOMIC DNA]</scope>
    <source>
        <strain evidence="2 3">BOL5-1</strain>
    </source>
</reference>
<gene>
    <name evidence="2" type="ORF">JMJ58_01205</name>
</gene>
<dbReference type="EMBL" id="CP069188">
    <property type="protein sequence ID" value="QRV15550.1"/>
    <property type="molecule type" value="Genomic_DNA"/>
</dbReference>
<feature type="transmembrane region" description="Helical" evidence="1">
    <location>
        <begin position="48"/>
        <end position="66"/>
    </location>
</feature>
<feature type="transmembrane region" description="Helical" evidence="1">
    <location>
        <begin position="21"/>
        <end position="42"/>
    </location>
</feature>
<protein>
    <submittedName>
        <fullName evidence="2">Uncharacterized protein</fullName>
    </submittedName>
</protein>
<dbReference type="GeneID" id="62873699"/>
<dbReference type="OrthoDB" id="378467at2157"/>
<dbReference type="KEGG" id="hsal:JMJ58_01205"/>
<organism evidence="2 3">
    <name type="scientific">Haloterrigena salifodinae</name>
    <dbReference type="NCBI Taxonomy" id="2675099"/>
    <lineage>
        <taxon>Archaea</taxon>
        <taxon>Methanobacteriati</taxon>
        <taxon>Methanobacteriota</taxon>
        <taxon>Stenosarchaea group</taxon>
        <taxon>Halobacteria</taxon>
        <taxon>Halobacteriales</taxon>
        <taxon>Natrialbaceae</taxon>
        <taxon>Haloterrigena</taxon>
    </lineage>
</organism>
<accession>A0A8T8E2A3</accession>
<sequence length="74" mass="8080">MCKENSAQLLHQINILLKKATPLLLFPISLVFLYDGIVGITLTDPLSVIELGGAAVGVAAFGYLLVRYRFDSTR</sequence>
<evidence type="ECO:0000313" key="2">
    <source>
        <dbReference type="EMBL" id="QRV15550.1"/>
    </source>
</evidence>
<evidence type="ECO:0000313" key="3">
    <source>
        <dbReference type="Proteomes" id="UP000637819"/>
    </source>
</evidence>
<dbReference type="RefSeq" id="WP_204748052.1">
    <property type="nucleotide sequence ID" value="NZ_CP069188.1"/>
</dbReference>
<keyword evidence="3" id="KW-1185">Reference proteome</keyword>
<proteinExistence type="predicted"/>
<evidence type="ECO:0000256" key="1">
    <source>
        <dbReference type="SAM" id="Phobius"/>
    </source>
</evidence>